<dbReference type="Proteomes" id="UP000264006">
    <property type="component" value="Plasmid pEDY32-46I"/>
</dbReference>
<sequence length="130" mass="14051">MSDLPATTPEVIETIPVDADMSDSYTFALIGRVNGTDALVGTHTTYCQPDYGIDHWDGGMAIADYAPGEIVARGFGWQDGHFADSCDDNGDGTHTVVWTDYDDDTEHAMRLPVAVDGVIFVTLDARRLAP</sequence>
<dbReference type="EMBL" id="CP031166">
    <property type="protein sequence ID" value="AXV10005.1"/>
    <property type="molecule type" value="Genomic_DNA"/>
</dbReference>
<dbReference type="KEGG" id="euz:DVS28_b0235"/>
<keyword evidence="1" id="KW-0614">Plasmid</keyword>
<geneLocation type="plasmid" evidence="2">
    <name>pedy32-46i</name>
</geneLocation>
<dbReference type="RefSeq" id="WP_114594600.1">
    <property type="nucleotide sequence ID" value="NZ_CP031166.1"/>
</dbReference>
<organism evidence="1 2">
    <name type="scientific">Euzebya pacifica</name>
    <dbReference type="NCBI Taxonomy" id="1608957"/>
    <lineage>
        <taxon>Bacteria</taxon>
        <taxon>Bacillati</taxon>
        <taxon>Actinomycetota</taxon>
        <taxon>Nitriliruptoria</taxon>
        <taxon>Euzebyales</taxon>
    </lineage>
</organism>
<proteinExistence type="predicted"/>
<evidence type="ECO:0000313" key="1">
    <source>
        <dbReference type="EMBL" id="AXV10005.1"/>
    </source>
</evidence>
<keyword evidence="2" id="KW-1185">Reference proteome</keyword>
<protein>
    <submittedName>
        <fullName evidence="1">Uncharacterized protein</fullName>
    </submittedName>
</protein>
<gene>
    <name evidence="1" type="ORF">DVS28_b0235</name>
</gene>
<evidence type="ECO:0000313" key="2">
    <source>
        <dbReference type="Proteomes" id="UP000264006"/>
    </source>
</evidence>
<accession>A0A346Y6A8</accession>
<reference evidence="1 2" key="1">
    <citation type="submission" date="2018-09" db="EMBL/GenBank/DDBJ databases">
        <title>Complete genome sequence of Euzebya sp. DY32-46 isolated from seawater of Pacific Ocean.</title>
        <authorList>
            <person name="Xu L."/>
            <person name="Wu Y.-H."/>
            <person name="Xu X.-W."/>
        </authorList>
    </citation>
    <scope>NUCLEOTIDE SEQUENCE [LARGE SCALE GENOMIC DNA]</scope>
    <source>
        <strain evidence="1 2">DY32-46</strain>
        <plasmid evidence="2">pedy32-46i</plasmid>
    </source>
</reference>
<name>A0A346Y6A8_9ACTN</name>
<dbReference type="AlphaFoldDB" id="A0A346Y6A8"/>